<evidence type="ECO:0000313" key="3">
    <source>
        <dbReference type="Proteomes" id="UP000694411"/>
    </source>
</evidence>
<dbReference type="Gene3D" id="2.40.70.10">
    <property type="entry name" value="Acid Proteases"/>
    <property type="match status" value="1"/>
</dbReference>
<dbReference type="InterPro" id="IPR021109">
    <property type="entry name" value="Peptidase_aspartic_dom_sf"/>
</dbReference>
<evidence type="ECO:0000313" key="2">
    <source>
        <dbReference type="Ensembl" id="ENSTGEP00000004030.1"/>
    </source>
</evidence>
<dbReference type="Proteomes" id="UP000694411">
    <property type="component" value="Chromosome 1"/>
</dbReference>
<protein>
    <recommendedName>
        <fullName evidence="1">Peptidase A1 domain-containing protein</fullName>
    </recommendedName>
</protein>
<dbReference type="AlphaFoldDB" id="A0A8D2EBT5"/>
<name>A0A8D2EBT5_THEGE</name>
<reference evidence="2" key="1">
    <citation type="submission" date="2018-05" db="EMBL/GenBank/DDBJ databases">
        <title>Whole genome of Theropithecus gelada.</title>
        <authorList>
            <person name="Chiou K.L."/>
            <person name="Snyder-Mackler N."/>
        </authorList>
    </citation>
    <scope>NUCLEOTIDE SEQUENCE [LARGE SCALE GENOMIC DNA]</scope>
</reference>
<dbReference type="InterPro" id="IPR033121">
    <property type="entry name" value="PEPTIDASE_A1"/>
</dbReference>
<dbReference type="Ensembl" id="ENSTGET00000004901.1">
    <property type="protein sequence ID" value="ENSTGEP00000004030.1"/>
    <property type="gene ID" value="ENSTGEG00000003397.1"/>
</dbReference>
<proteinExistence type="predicted"/>
<accession>A0A8D2EBT5</accession>
<keyword evidence="3" id="KW-1185">Reference proteome</keyword>
<sequence length="127" mass="13566">QEGEATGLCSEGCQAIVVTGTFLLAVPQHPLERLSFASFPSQFVVHCSYIQSMPTITFIIGGAQFPLPPSAYVFNVRIHSWLPGHWDSVAQTGVPCPSSHLGTYDVSGAPGIRLRLNRNSGPPTGVM</sequence>
<organism evidence="2 3">
    <name type="scientific">Theropithecus gelada</name>
    <name type="common">Gelada baboon</name>
    <dbReference type="NCBI Taxonomy" id="9565"/>
    <lineage>
        <taxon>Eukaryota</taxon>
        <taxon>Metazoa</taxon>
        <taxon>Chordata</taxon>
        <taxon>Craniata</taxon>
        <taxon>Vertebrata</taxon>
        <taxon>Euteleostomi</taxon>
        <taxon>Mammalia</taxon>
        <taxon>Eutheria</taxon>
        <taxon>Euarchontoglires</taxon>
        <taxon>Primates</taxon>
        <taxon>Haplorrhini</taxon>
        <taxon>Catarrhini</taxon>
        <taxon>Cercopithecidae</taxon>
        <taxon>Cercopithecinae</taxon>
        <taxon>Theropithecus</taxon>
    </lineage>
</organism>
<reference evidence="2" key="2">
    <citation type="submission" date="2025-08" db="UniProtKB">
        <authorList>
            <consortium name="Ensembl"/>
        </authorList>
    </citation>
    <scope>IDENTIFICATION</scope>
</reference>
<dbReference type="SUPFAM" id="SSF50630">
    <property type="entry name" value="Acid proteases"/>
    <property type="match status" value="1"/>
</dbReference>
<reference evidence="2" key="3">
    <citation type="submission" date="2025-09" db="UniProtKB">
        <authorList>
            <consortium name="Ensembl"/>
        </authorList>
    </citation>
    <scope>IDENTIFICATION</scope>
</reference>
<evidence type="ECO:0000259" key="1">
    <source>
        <dbReference type="Pfam" id="PF00026"/>
    </source>
</evidence>
<feature type="domain" description="Peptidase A1" evidence="1">
    <location>
        <begin position="5"/>
        <end position="77"/>
    </location>
</feature>
<dbReference type="Pfam" id="PF00026">
    <property type="entry name" value="Asp"/>
    <property type="match status" value="1"/>
</dbReference>